<protein>
    <recommendedName>
        <fullName evidence="2">DUF2726 domain-containing protein</fullName>
    </recommendedName>
</protein>
<gene>
    <name evidence="3" type="ORF">CKO31_15615</name>
</gene>
<keyword evidence="1" id="KW-1133">Transmembrane helix</keyword>
<feature type="domain" description="DUF2726" evidence="2">
    <location>
        <begin position="122"/>
        <end position="239"/>
    </location>
</feature>
<feature type="transmembrane region" description="Helical" evidence="1">
    <location>
        <begin position="78"/>
        <end position="100"/>
    </location>
</feature>
<dbReference type="InterPro" id="IPR024402">
    <property type="entry name" value="DUF2726"/>
</dbReference>
<evidence type="ECO:0000313" key="3">
    <source>
        <dbReference type="EMBL" id="MBK1632138.1"/>
    </source>
</evidence>
<accession>A0ABS1CJW7</accession>
<dbReference type="EMBL" id="NRRV01000040">
    <property type="protein sequence ID" value="MBK1632138.1"/>
    <property type="molecule type" value="Genomic_DNA"/>
</dbReference>
<organism evidence="3 4">
    <name type="scientific">Thiohalocapsa halophila</name>
    <dbReference type="NCBI Taxonomy" id="69359"/>
    <lineage>
        <taxon>Bacteria</taxon>
        <taxon>Pseudomonadati</taxon>
        <taxon>Pseudomonadota</taxon>
        <taxon>Gammaproteobacteria</taxon>
        <taxon>Chromatiales</taxon>
        <taxon>Chromatiaceae</taxon>
        <taxon>Thiohalocapsa</taxon>
    </lineage>
</organism>
<keyword evidence="1" id="KW-0812">Transmembrane</keyword>
<reference evidence="3 4" key="1">
    <citation type="journal article" date="2020" name="Microorganisms">
        <title>Osmotic Adaptation and Compatible Solute Biosynthesis of Phototrophic Bacteria as Revealed from Genome Analyses.</title>
        <authorList>
            <person name="Imhoff J.F."/>
            <person name="Rahn T."/>
            <person name="Kunzel S."/>
            <person name="Keller A."/>
            <person name="Neulinger S.C."/>
        </authorList>
    </citation>
    <scope>NUCLEOTIDE SEQUENCE [LARGE SCALE GENOMIC DNA]</scope>
    <source>
        <strain evidence="3 4">DSM 6210</strain>
    </source>
</reference>
<evidence type="ECO:0000313" key="4">
    <source>
        <dbReference type="Proteomes" id="UP000748752"/>
    </source>
</evidence>
<keyword evidence="4" id="KW-1185">Reference proteome</keyword>
<dbReference type="Proteomes" id="UP000748752">
    <property type="component" value="Unassembled WGS sequence"/>
</dbReference>
<dbReference type="Pfam" id="PF10881">
    <property type="entry name" value="DUF2726"/>
    <property type="match status" value="1"/>
</dbReference>
<evidence type="ECO:0000259" key="2">
    <source>
        <dbReference type="Pfam" id="PF10881"/>
    </source>
</evidence>
<keyword evidence="1" id="KW-0472">Membrane</keyword>
<proteinExistence type="predicted"/>
<evidence type="ECO:0000256" key="1">
    <source>
        <dbReference type="SAM" id="Phobius"/>
    </source>
</evidence>
<sequence>MCGRPRAFPCAAAAVTIQPDRWHHNRGRCPAADRAAARRRSAPGYNSGLGCVGRVASHRRSGAAAQPLSWGSLALEPFYIMVFAAGLAVAGLFFHVLGLFSRLIRPRRTFAYERRDGFLDFQERLCLGTVEEAVGRDFRVFARVGAGAVLVGDSDLGRRRRRAAMQALGGRVFDFLVCSAADAYPLCAVLASPPEPSRARRRELAVLRTACADAGLPWVELTLADGYELTAMRRELLDAIESAEVRIAPTPDPVGPDEESLLAELAAAMQEPGGRENGGRSRR</sequence>
<name>A0ABS1CJW7_9GAMM</name>
<comment type="caution">
    <text evidence="3">The sequence shown here is derived from an EMBL/GenBank/DDBJ whole genome shotgun (WGS) entry which is preliminary data.</text>
</comment>